<name>A0ABW2Z7V5_9FLAO</name>
<keyword evidence="1" id="KW-1133">Transmembrane helix</keyword>
<evidence type="ECO:0000259" key="2">
    <source>
        <dbReference type="Pfam" id="PF06580"/>
    </source>
</evidence>
<keyword evidence="3" id="KW-0418">Kinase</keyword>
<proteinExistence type="predicted"/>
<feature type="transmembrane region" description="Helical" evidence="1">
    <location>
        <begin position="83"/>
        <end position="107"/>
    </location>
</feature>
<sequence>MNNGDNFFLNFLILKKYRVLRHLFVLIFLFFAITNYSDGRIRELSDLKLRYYILSFTYIILVIMFYINMYLLIPKFLYNKSYILYLSFLLITVSIGFFTIKIFANTYIDPYRINNGVYIEQSFLEQFYNVSFTMIPFILSSTTLKLFQRWIIDNKKINELENKALKSELKALKNQINPHFLFNMLNNLNVLIKKDPEKASQVTIKLSDFLRHHLYENNKPTVFLQTEIRFINDFLELEKIRRDDFTFEINIKGKIKPTIQIPPNIFTIFVENAVKHSLDTNLPSYIMIDFIIESNNLKFVCINTKSELKKFESKKGLGLKNVKRRLELLYDNRFTLQISDLKATYKIDLKLPL</sequence>
<feature type="transmembrane region" description="Helical" evidence="1">
    <location>
        <begin position="49"/>
        <end position="71"/>
    </location>
</feature>
<comment type="caution">
    <text evidence="3">The sequence shown here is derived from an EMBL/GenBank/DDBJ whole genome shotgun (WGS) entry which is preliminary data.</text>
</comment>
<dbReference type="Proteomes" id="UP001597032">
    <property type="component" value="Unassembled WGS sequence"/>
</dbReference>
<dbReference type="PANTHER" id="PTHR34220">
    <property type="entry name" value="SENSOR HISTIDINE KINASE YPDA"/>
    <property type="match status" value="1"/>
</dbReference>
<evidence type="ECO:0000313" key="4">
    <source>
        <dbReference type="Proteomes" id="UP001597032"/>
    </source>
</evidence>
<dbReference type="GO" id="GO:0004673">
    <property type="term" value="F:protein histidine kinase activity"/>
    <property type="evidence" value="ECO:0007669"/>
    <property type="project" value="UniProtKB-EC"/>
</dbReference>
<feature type="domain" description="Signal transduction histidine kinase internal region" evidence="2">
    <location>
        <begin position="167"/>
        <end position="244"/>
    </location>
</feature>
<evidence type="ECO:0000256" key="1">
    <source>
        <dbReference type="SAM" id="Phobius"/>
    </source>
</evidence>
<keyword evidence="1" id="KW-0812">Transmembrane</keyword>
<dbReference type="InterPro" id="IPR010559">
    <property type="entry name" value="Sig_transdc_His_kin_internal"/>
</dbReference>
<keyword evidence="3" id="KW-0808">Transferase</keyword>
<dbReference type="PANTHER" id="PTHR34220:SF7">
    <property type="entry name" value="SENSOR HISTIDINE KINASE YPDA"/>
    <property type="match status" value="1"/>
</dbReference>
<dbReference type="Pfam" id="PF06580">
    <property type="entry name" value="His_kinase"/>
    <property type="match status" value="1"/>
</dbReference>
<accession>A0ABW2Z7V5</accession>
<gene>
    <name evidence="3" type="ORF">ACFQZW_12130</name>
</gene>
<dbReference type="EC" id="2.7.13.3" evidence="3"/>
<organism evidence="3 4">
    <name type="scientific">Lutibacter aestuarii</name>
    <dbReference type="NCBI Taxonomy" id="861111"/>
    <lineage>
        <taxon>Bacteria</taxon>
        <taxon>Pseudomonadati</taxon>
        <taxon>Bacteroidota</taxon>
        <taxon>Flavobacteriia</taxon>
        <taxon>Flavobacteriales</taxon>
        <taxon>Flavobacteriaceae</taxon>
        <taxon>Lutibacter</taxon>
    </lineage>
</organism>
<feature type="transmembrane region" description="Helical" evidence="1">
    <location>
        <begin position="19"/>
        <end position="37"/>
    </location>
</feature>
<reference evidence="4" key="1">
    <citation type="journal article" date="2019" name="Int. J. Syst. Evol. Microbiol.">
        <title>The Global Catalogue of Microorganisms (GCM) 10K type strain sequencing project: providing services to taxonomists for standard genome sequencing and annotation.</title>
        <authorList>
            <consortium name="The Broad Institute Genomics Platform"/>
            <consortium name="The Broad Institute Genome Sequencing Center for Infectious Disease"/>
            <person name="Wu L."/>
            <person name="Ma J."/>
        </authorList>
    </citation>
    <scope>NUCLEOTIDE SEQUENCE [LARGE SCALE GENOMIC DNA]</scope>
    <source>
        <strain evidence="4">CCUG 60022</strain>
    </source>
</reference>
<evidence type="ECO:0000313" key="3">
    <source>
        <dbReference type="EMBL" id="MFD0762830.1"/>
    </source>
</evidence>
<dbReference type="InterPro" id="IPR050640">
    <property type="entry name" value="Bact_2-comp_sensor_kinase"/>
</dbReference>
<keyword evidence="1" id="KW-0472">Membrane</keyword>
<dbReference type="EMBL" id="JBHTIC010000019">
    <property type="protein sequence ID" value="MFD0762830.1"/>
    <property type="molecule type" value="Genomic_DNA"/>
</dbReference>
<keyword evidence="4" id="KW-1185">Reference proteome</keyword>
<protein>
    <submittedName>
        <fullName evidence="3">Sensor histidine kinase</fullName>
        <ecNumber evidence="3">2.7.13.3</ecNumber>
    </submittedName>
</protein>